<dbReference type="InterPro" id="IPR029017">
    <property type="entry name" value="Enolase-like_N"/>
</dbReference>
<dbReference type="GO" id="GO:0009063">
    <property type="term" value="P:amino acid catabolic process"/>
    <property type="evidence" value="ECO:0007669"/>
    <property type="project" value="InterPro"/>
</dbReference>
<evidence type="ECO:0000313" key="5">
    <source>
        <dbReference type="EMBL" id="EEG57818.1"/>
    </source>
</evidence>
<name>C0CSU2_9FIRM</name>
<keyword evidence="6" id="KW-1185">Reference proteome</keyword>
<dbReference type="PROSITE" id="PS00908">
    <property type="entry name" value="MR_MLE_1"/>
    <property type="match status" value="1"/>
</dbReference>
<accession>C0CSU2</accession>
<comment type="caution">
    <text evidence="5">The sequence shown here is derived from an EMBL/GenBank/DDBJ whole genome shotgun (WGS) entry which is preliminary data.</text>
</comment>
<dbReference type="InterPro" id="IPR013342">
    <property type="entry name" value="Mandelate_racemase_C"/>
</dbReference>
<protein>
    <submittedName>
        <fullName evidence="5">Mandelate racemase/muconate lactonizing enzyme, N-terminal domain protein</fullName>
    </submittedName>
</protein>
<keyword evidence="3" id="KW-0479">Metal-binding</keyword>
<dbReference type="InterPro" id="IPR036849">
    <property type="entry name" value="Enolase-like_C_sf"/>
</dbReference>
<dbReference type="SUPFAM" id="SSF51604">
    <property type="entry name" value="Enolase C-terminal domain-like"/>
    <property type="match status" value="1"/>
</dbReference>
<proteinExistence type="inferred from homology"/>
<reference evidence="5 6" key="1">
    <citation type="submission" date="2009-02" db="EMBL/GenBank/DDBJ databases">
        <title>Draft genome sequence of Clostridium asparagiforme (DSM 15981).</title>
        <authorList>
            <person name="Sudarsanam P."/>
            <person name="Ley R."/>
            <person name="Guruge J."/>
            <person name="Turnbaugh P.J."/>
            <person name="Mahowald M."/>
            <person name="Liep D."/>
            <person name="Gordon J."/>
        </authorList>
    </citation>
    <scope>NUCLEOTIDE SEQUENCE [LARGE SCALE GENOMIC DNA]</scope>
    <source>
        <strain evidence="5 6">DSM 15981</strain>
    </source>
</reference>
<dbReference type="Pfam" id="PF02746">
    <property type="entry name" value="MR_MLE_N"/>
    <property type="match status" value="1"/>
</dbReference>
<organism evidence="5 6">
    <name type="scientific">[Clostridium] asparagiforme DSM 15981</name>
    <dbReference type="NCBI Taxonomy" id="518636"/>
    <lineage>
        <taxon>Bacteria</taxon>
        <taxon>Bacillati</taxon>
        <taxon>Bacillota</taxon>
        <taxon>Clostridia</taxon>
        <taxon>Lachnospirales</taxon>
        <taxon>Lachnospiraceae</taxon>
        <taxon>Enterocloster</taxon>
    </lineage>
</organism>
<dbReference type="Gene3D" id="3.20.20.120">
    <property type="entry name" value="Enolase-like C-terminal domain"/>
    <property type="match status" value="1"/>
</dbReference>
<dbReference type="Pfam" id="PF13378">
    <property type="entry name" value="MR_MLE_C"/>
    <property type="match status" value="1"/>
</dbReference>
<comment type="similarity">
    <text evidence="2">Belongs to the mandelate racemase/muconate lactonizing enzyme family. GalD subfamily.</text>
</comment>
<gene>
    <name evidence="5" type="ORF">CLOSTASPAR_00036</name>
</gene>
<dbReference type="Proteomes" id="UP000004756">
    <property type="component" value="Unassembled WGS sequence"/>
</dbReference>
<feature type="domain" description="Mandelate racemase/muconate lactonizing enzyme C-terminal" evidence="4">
    <location>
        <begin position="161"/>
        <end position="284"/>
    </location>
</feature>
<comment type="function">
    <text evidence="1">Has no detectable activity with D-mannonate and with a panel of 70 other acid sugars (in vitro), in spite of the conservation of the residues that are expected to be important for catalytic activity and cofactor binding. May have evolved a divergent function.</text>
</comment>
<dbReference type="GO" id="GO:0000287">
    <property type="term" value="F:magnesium ion binding"/>
    <property type="evidence" value="ECO:0007669"/>
    <property type="project" value="UniProtKB-ARBA"/>
</dbReference>
<dbReference type="InterPro" id="IPR018110">
    <property type="entry name" value="Mandel_Rmase/mucon_lact_enz_CS"/>
</dbReference>
<dbReference type="EMBL" id="ACCJ01000005">
    <property type="protein sequence ID" value="EEG57818.1"/>
    <property type="molecule type" value="Genomic_DNA"/>
</dbReference>
<dbReference type="InterPro" id="IPR013341">
    <property type="entry name" value="Mandelate_racemase_N_dom"/>
</dbReference>
<dbReference type="InterPro" id="IPR034593">
    <property type="entry name" value="DgoD-like"/>
</dbReference>
<dbReference type="PANTHER" id="PTHR48080">
    <property type="entry name" value="D-GALACTONATE DEHYDRATASE-RELATED"/>
    <property type="match status" value="1"/>
</dbReference>
<evidence type="ECO:0000313" key="6">
    <source>
        <dbReference type="Proteomes" id="UP000004756"/>
    </source>
</evidence>
<evidence type="ECO:0000256" key="2">
    <source>
        <dbReference type="ARBA" id="ARBA00010339"/>
    </source>
</evidence>
<dbReference type="AlphaFoldDB" id="C0CSU2"/>
<dbReference type="InterPro" id="IPR029065">
    <property type="entry name" value="Enolase_C-like"/>
</dbReference>
<evidence type="ECO:0000259" key="4">
    <source>
        <dbReference type="SMART" id="SM00922"/>
    </source>
</evidence>
<dbReference type="SMART" id="SM00922">
    <property type="entry name" value="MR_MLE"/>
    <property type="match status" value="1"/>
</dbReference>
<evidence type="ECO:0000256" key="3">
    <source>
        <dbReference type="ARBA" id="ARBA00022723"/>
    </source>
</evidence>
<evidence type="ECO:0000256" key="1">
    <source>
        <dbReference type="ARBA" id="ARBA00003553"/>
    </source>
</evidence>
<sequence>MFFSDYYYLNFNLYYNYKTEIHDDIRRMRMAITIRDVRTIATAPDGINLLVVKIETSEPGLYGIGCSTFCYRYATVQHLIETYLKPLLIGRPVQGITDLWQLMHQNGYWRSGPIENNAISGIDMALWDIKGKMADMPVYDLFGGKVRAGVPVYTHADGRDLPELCEQIDRWIEQGFKHIRCQINCYGGNGYESAPAGAAKGGQPGVYIDSSGYMRQTVAMFEQLRVRYGEEIEFVHDVHERIHPSKAREFCRALDPYHLFFIEDVVAPEQVGWLREIHNYCATPLALGELYVNDNEWRTSVAEHSVDFVRAHISDIGGITPARRMAAFAEPCGVRTCWHGPSDMSPVAKAANIHLDLASPNFGLQEWSIGNIAGFLAAGEYHEGALEEVFTGTPEYGGDGFVYASERPGLGVDINEEAAAKYPCRVDVPTWTQTRNQDGSLQTP</sequence>
<dbReference type="HOGENOM" id="CLU_030273_6_1_9"/>
<dbReference type="PANTHER" id="PTHR48080:SF6">
    <property type="entry name" value="STARVATION-SENSING PROTEIN RSPA"/>
    <property type="match status" value="1"/>
</dbReference>
<dbReference type="SUPFAM" id="SSF54826">
    <property type="entry name" value="Enolase N-terminal domain-like"/>
    <property type="match status" value="1"/>
</dbReference>
<dbReference type="Gene3D" id="3.30.390.10">
    <property type="entry name" value="Enolase-like, N-terminal domain"/>
    <property type="match status" value="1"/>
</dbReference>